<comment type="caution">
    <text evidence="3">The sequence shown here is derived from an EMBL/GenBank/DDBJ whole genome shotgun (WGS) entry which is preliminary data.</text>
</comment>
<dbReference type="AlphaFoldDB" id="A0A423WGV7"/>
<evidence type="ECO:0000256" key="1">
    <source>
        <dbReference type="SAM" id="Phobius"/>
    </source>
</evidence>
<keyword evidence="1" id="KW-0472">Membrane</keyword>
<feature type="transmembrane region" description="Helical" evidence="1">
    <location>
        <begin position="215"/>
        <end position="235"/>
    </location>
</feature>
<evidence type="ECO:0000313" key="4">
    <source>
        <dbReference type="Proteomes" id="UP000285146"/>
    </source>
</evidence>
<name>A0A423WGV7_9PEZI</name>
<dbReference type="InParanoid" id="A0A423WGV7"/>
<accession>A0A423WGV7</accession>
<evidence type="ECO:0000313" key="3">
    <source>
        <dbReference type="EMBL" id="ROW02592.1"/>
    </source>
</evidence>
<dbReference type="EMBL" id="LKEB01000051">
    <property type="protein sequence ID" value="ROW02592.1"/>
    <property type="molecule type" value="Genomic_DNA"/>
</dbReference>
<keyword evidence="2" id="KW-0732">Signal</keyword>
<protein>
    <recommendedName>
        <fullName evidence="5">Peptidyl-tRNA hydrolase</fullName>
    </recommendedName>
</protein>
<dbReference type="Proteomes" id="UP000285146">
    <property type="component" value="Unassembled WGS sequence"/>
</dbReference>
<proteinExistence type="predicted"/>
<dbReference type="STRING" id="1230097.A0A423WGV7"/>
<keyword evidence="1" id="KW-1133">Transmembrane helix</keyword>
<organism evidence="3 4">
    <name type="scientific">Cytospora leucostoma</name>
    <dbReference type="NCBI Taxonomy" id="1230097"/>
    <lineage>
        <taxon>Eukaryota</taxon>
        <taxon>Fungi</taxon>
        <taxon>Dikarya</taxon>
        <taxon>Ascomycota</taxon>
        <taxon>Pezizomycotina</taxon>
        <taxon>Sordariomycetes</taxon>
        <taxon>Sordariomycetidae</taxon>
        <taxon>Diaporthales</taxon>
        <taxon>Cytosporaceae</taxon>
        <taxon>Cytospora</taxon>
    </lineage>
</organism>
<gene>
    <name evidence="3" type="ORF">VPNG_07878</name>
</gene>
<evidence type="ECO:0008006" key="5">
    <source>
        <dbReference type="Google" id="ProtNLM"/>
    </source>
</evidence>
<reference evidence="3 4" key="1">
    <citation type="submission" date="2015-09" db="EMBL/GenBank/DDBJ databases">
        <title>Host preference determinants of Valsa canker pathogens revealed by comparative genomics.</title>
        <authorList>
            <person name="Yin Z."/>
            <person name="Huang L."/>
        </authorList>
    </citation>
    <scope>NUCLEOTIDE SEQUENCE [LARGE SCALE GENOMIC DNA]</scope>
    <source>
        <strain evidence="3 4">SXYLt</strain>
    </source>
</reference>
<feature type="signal peptide" evidence="2">
    <location>
        <begin position="1"/>
        <end position="18"/>
    </location>
</feature>
<feature type="chain" id="PRO_5019528205" description="Peptidyl-tRNA hydrolase" evidence="2">
    <location>
        <begin position="19"/>
        <end position="268"/>
    </location>
</feature>
<dbReference type="OrthoDB" id="1733656at2759"/>
<sequence length="268" mass="29222">MRFSASSILSALPVLAAAQGEQFEQYKAQFQQVVGQVGSYLPNPSKHDPIQAAQAKAGESRLNILTLNNWKETLLAPVDAEQTTPEEWWVLITGGNKTCFGHCSKIEDAFKQSAAQLALQPEPPHVGYVNCDDQPILCNLWGAGAGSVWLFEIPPPPAPVDIYVKRLNLSTTDSATVTDLYKTREDKSQFVLKDGYFHPFDGELVKYGVAVPVAWFFWVLSVLPSWALMLGMSFFSRTIMGRRMAPQGGPAAAAQAAGRRGAPPGDAR</sequence>
<keyword evidence="4" id="KW-1185">Reference proteome</keyword>
<keyword evidence="1" id="KW-0812">Transmembrane</keyword>
<evidence type="ECO:0000256" key="2">
    <source>
        <dbReference type="SAM" id="SignalP"/>
    </source>
</evidence>